<evidence type="ECO:0000256" key="3">
    <source>
        <dbReference type="SAM" id="Coils"/>
    </source>
</evidence>
<dbReference type="Gene3D" id="2.40.50.100">
    <property type="match status" value="1"/>
</dbReference>
<dbReference type="PANTHER" id="PTHR32347">
    <property type="entry name" value="EFFLUX SYSTEM COMPONENT YKNX-RELATED"/>
    <property type="match status" value="1"/>
</dbReference>
<dbReference type="RefSeq" id="WP_226751382.1">
    <property type="nucleotide sequence ID" value="NZ_JAEINI020000006.1"/>
</dbReference>
<organism evidence="6 7">
    <name type="scientific">Alishewanella maricola</name>
    <dbReference type="NCBI Taxonomy" id="2795740"/>
    <lineage>
        <taxon>Bacteria</taxon>
        <taxon>Pseudomonadati</taxon>
        <taxon>Pseudomonadota</taxon>
        <taxon>Gammaproteobacteria</taxon>
        <taxon>Alteromonadales</taxon>
        <taxon>Alteromonadaceae</taxon>
        <taxon>Alishewanella</taxon>
    </lineage>
</organism>
<keyword evidence="4" id="KW-0812">Transmembrane</keyword>
<evidence type="ECO:0000256" key="4">
    <source>
        <dbReference type="SAM" id="Phobius"/>
    </source>
</evidence>
<keyword evidence="2 3" id="KW-0175">Coiled coil</keyword>
<feature type="coiled-coil region" evidence="3">
    <location>
        <begin position="112"/>
        <end position="164"/>
    </location>
</feature>
<evidence type="ECO:0000259" key="5">
    <source>
        <dbReference type="Pfam" id="PF25975"/>
    </source>
</evidence>
<name>A0ABS8C4T3_9ALTE</name>
<evidence type="ECO:0000256" key="2">
    <source>
        <dbReference type="ARBA" id="ARBA00023054"/>
    </source>
</evidence>
<dbReference type="Proteomes" id="UP000633814">
    <property type="component" value="Unassembled WGS sequence"/>
</dbReference>
<comment type="subcellular location">
    <subcellularLocation>
        <location evidence="1">Cell envelope</location>
    </subcellularLocation>
</comment>
<feature type="domain" description="CzcB-like C-terminal circularly permuted SH3-like" evidence="5">
    <location>
        <begin position="363"/>
        <end position="399"/>
    </location>
</feature>
<evidence type="ECO:0000313" key="7">
    <source>
        <dbReference type="Proteomes" id="UP000633814"/>
    </source>
</evidence>
<proteinExistence type="predicted"/>
<evidence type="ECO:0000256" key="1">
    <source>
        <dbReference type="ARBA" id="ARBA00004196"/>
    </source>
</evidence>
<dbReference type="PANTHER" id="PTHR32347:SF23">
    <property type="entry name" value="BLL5650 PROTEIN"/>
    <property type="match status" value="1"/>
</dbReference>
<dbReference type="Gene3D" id="2.40.420.20">
    <property type="match status" value="1"/>
</dbReference>
<dbReference type="Gene3D" id="2.40.30.170">
    <property type="match status" value="1"/>
</dbReference>
<feature type="transmembrane region" description="Helical" evidence="4">
    <location>
        <begin position="18"/>
        <end position="36"/>
    </location>
</feature>
<evidence type="ECO:0000313" key="6">
    <source>
        <dbReference type="EMBL" id="MCB5227321.1"/>
    </source>
</evidence>
<dbReference type="InterPro" id="IPR050465">
    <property type="entry name" value="UPF0194_transport"/>
</dbReference>
<accession>A0ABS8C4T3</accession>
<protein>
    <submittedName>
        <fullName evidence="6">HlyD family efflux transporter periplasmic adaptor subunit</fullName>
    </submittedName>
</protein>
<sequence>MSLQIPQKHALWHQLRMVTLWLVLAIFLCWLMFYSWQKLVQNQQPALNLAVVDIGPVLEFVAGQGRLLPRYNHSVMAEVDGVIQTLHLYPGSAVKQGDLLISMRNPLLDREKERAELAVLEAQAAMEAATARLEREKITLENEVAMLEAEIRFAEQEMHTLQTLLQQQIIARLDYLRVQTKLEQSKLKHTLSQRNLSAFQQARQADENAHHYRLLEAQKQLAMTEYDIQQLQIRADSTGLLNELSEQIEVGKPIRRADIVAQITDPSTLYADILIAASEVNKVHPGQQVQVQIRQQQMQGQIIRVHPSVQHNQVRVEVQLPEMLPDNARTNLDISARIIIAESHQALRVTPVLGIRQGQTALNVFVKHGEYFQQRQITIGSRSQDYMEILDGLKVGEQLLLDPPSHLQSQEQISLKELTRG</sequence>
<dbReference type="EMBL" id="JAEINI020000006">
    <property type="protein sequence ID" value="MCB5227321.1"/>
    <property type="molecule type" value="Genomic_DNA"/>
</dbReference>
<keyword evidence="4" id="KW-1133">Transmembrane helix</keyword>
<gene>
    <name evidence="6" type="ORF">JAO78_010895</name>
</gene>
<dbReference type="Pfam" id="PF25975">
    <property type="entry name" value="CzcB_C"/>
    <property type="match status" value="1"/>
</dbReference>
<keyword evidence="7" id="KW-1185">Reference proteome</keyword>
<reference evidence="6 7" key="1">
    <citation type="submission" date="2021-10" db="EMBL/GenBank/DDBJ databases">
        <title>Alishewanella koreense sp. nov. isolated from seawater of southwestern coast in South Korea and the proposal for the reclassification of Rheinheimera perlucida and Rheinheimera tuosuensis as Arsukibacterium perlucida and Arsukibacterium tuosuensis.</title>
        <authorList>
            <person name="Kim K.H."/>
            <person name="Ruan W."/>
            <person name="Kim K.R."/>
            <person name="Baek J.H."/>
            <person name="Jeon C.O."/>
        </authorList>
    </citation>
    <scope>NUCLEOTIDE SEQUENCE [LARGE SCALE GENOMIC DNA]</scope>
    <source>
        <strain evidence="6 7">16-MA</strain>
    </source>
</reference>
<dbReference type="SUPFAM" id="SSF111369">
    <property type="entry name" value="HlyD-like secretion proteins"/>
    <property type="match status" value="1"/>
</dbReference>
<comment type="caution">
    <text evidence="6">The sequence shown here is derived from an EMBL/GenBank/DDBJ whole genome shotgun (WGS) entry which is preliminary data.</text>
</comment>
<dbReference type="InterPro" id="IPR058649">
    <property type="entry name" value="CzcB_C"/>
</dbReference>
<keyword evidence="4" id="KW-0472">Membrane</keyword>